<evidence type="ECO:0000259" key="1">
    <source>
        <dbReference type="Pfam" id="PF12804"/>
    </source>
</evidence>
<protein>
    <submittedName>
        <fullName evidence="2">Phosphotransferase</fullName>
    </submittedName>
</protein>
<dbReference type="GO" id="GO:0006646">
    <property type="term" value="P:phosphatidylethanolamine biosynthetic process"/>
    <property type="evidence" value="ECO:0007669"/>
    <property type="project" value="TreeGrafter"/>
</dbReference>
<dbReference type="InterPro" id="IPR011009">
    <property type="entry name" value="Kinase-like_dom_sf"/>
</dbReference>
<dbReference type="Proteomes" id="UP000886723">
    <property type="component" value="Unassembled WGS sequence"/>
</dbReference>
<dbReference type="EMBL" id="DVON01000086">
    <property type="protein sequence ID" value="HIV12306.1"/>
    <property type="molecule type" value="Genomic_DNA"/>
</dbReference>
<dbReference type="SUPFAM" id="SSF56112">
    <property type="entry name" value="Protein kinase-like (PK-like)"/>
    <property type="match status" value="1"/>
</dbReference>
<dbReference type="PANTHER" id="PTHR22603">
    <property type="entry name" value="CHOLINE/ETHANOALAMINE KINASE"/>
    <property type="match status" value="1"/>
</dbReference>
<evidence type="ECO:0000313" key="3">
    <source>
        <dbReference type="Proteomes" id="UP000886723"/>
    </source>
</evidence>
<comment type="caution">
    <text evidence="2">The sequence shown here is derived from an EMBL/GenBank/DDBJ whole genome shotgun (WGS) entry which is preliminary data.</text>
</comment>
<proteinExistence type="predicted"/>
<dbReference type="CDD" id="cd02523">
    <property type="entry name" value="PC_cytidylyltransferase"/>
    <property type="match status" value="1"/>
</dbReference>
<dbReference type="SUPFAM" id="SSF53448">
    <property type="entry name" value="Nucleotide-diphospho-sugar transferases"/>
    <property type="match status" value="1"/>
</dbReference>
<dbReference type="Gene3D" id="3.90.550.10">
    <property type="entry name" value="Spore Coat Polysaccharide Biosynthesis Protein SpsA, Chain A"/>
    <property type="match status" value="1"/>
</dbReference>
<sequence>MKIIEMDILNSLATGSYQGQRELAERTGYSLGKVNQSLASLQEQGYLTEEYHLTGQAQQEIRENSPKNAVILAAGFGLRMMPINQEVPKGLLEVHGEPLIERQIRQLQEAGIRDITVVVGFMKESYEYLMDRYGVRLKVNRDYALKNNLYSLELVKNRLGNTYIIPCDIWCEDNPFSSRELYSWYMVSDLVDDESGLRVNRKLELVETEPEKGGNAMIGIAYLTEEDAAWVRARMEELCPKKSSAGYFWEEALMDGKKMRICARMVPSPSAFEINTYEQLKELDEESRNLKSELLETVAGVLGCGQEEILDIRVLKKGMTNRSFRFTCRGRDYIMRIPGEGTDQLINRKQEYQVYQAINGEGISDAIHYFDPENGYKVTEYLEGSHCCDPENWEEVDQCMAFLRKFHQKDLAVEHTFDIFERIDFYQKLWNGQSSCYRDYQETLEGVQRLRPYIDSQPKRWTLCHIDAVPDNFLIREMPEGTDIHLIDWEYSGMQDADVDIAMFAIYALYEKEQVDRLIDGYYPEGISREHRLKIYCYVAACGLLWSNWCEFKRQQGVEFGEYSLRQYRYAKEFARYVEKDTSMAIRPGAMKGELEI</sequence>
<gene>
    <name evidence="2" type="ORF">IAA63_04090</name>
</gene>
<feature type="domain" description="MobA-like NTP transferase" evidence="1">
    <location>
        <begin position="69"/>
        <end position="169"/>
    </location>
</feature>
<name>A0A9D1NU33_9FIRM</name>
<dbReference type="InterPro" id="IPR025877">
    <property type="entry name" value="MobA-like_NTP_Trfase"/>
</dbReference>
<reference evidence="2" key="2">
    <citation type="journal article" date="2021" name="PeerJ">
        <title>Extensive microbial diversity within the chicken gut microbiome revealed by metagenomics and culture.</title>
        <authorList>
            <person name="Gilroy R."/>
            <person name="Ravi A."/>
            <person name="Getino M."/>
            <person name="Pursley I."/>
            <person name="Horton D.L."/>
            <person name="Alikhan N.F."/>
            <person name="Baker D."/>
            <person name="Gharbi K."/>
            <person name="Hall N."/>
            <person name="Watson M."/>
            <person name="Adriaenssens E.M."/>
            <person name="Foster-Nyarko E."/>
            <person name="Jarju S."/>
            <person name="Secka A."/>
            <person name="Antonio M."/>
            <person name="Oren A."/>
            <person name="Chaudhuri R.R."/>
            <person name="La Ragione R."/>
            <person name="Hildebrand F."/>
            <person name="Pallen M.J."/>
        </authorList>
    </citation>
    <scope>NUCLEOTIDE SEQUENCE</scope>
    <source>
        <strain evidence="2">ChiBcec2-4451</strain>
    </source>
</reference>
<dbReference type="Pfam" id="PF13412">
    <property type="entry name" value="HTH_24"/>
    <property type="match status" value="1"/>
</dbReference>
<dbReference type="SUPFAM" id="SSF46785">
    <property type="entry name" value="Winged helix' DNA-binding domain"/>
    <property type="match status" value="1"/>
</dbReference>
<dbReference type="CDD" id="cd05151">
    <property type="entry name" value="ChoK-like"/>
    <property type="match status" value="1"/>
</dbReference>
<dbReference type="InterPro" id="IPR036390">
    <property type="entry name" value="WH_DNA-bd_sf"/>
</dbReference>
<dbReference type="AlphaFoldDB" id="A0A9D1NU33"/>
<organism evidence="2 3">
    <name type="scientific">Candidatus Pullilachnospira stercoravium</name>
    <dbReference type="NCBI Taxonomy" id="2840913"/>
    <lineage>
        <taxon>Bacteria</taxon>
        <taxon>Bacillati</taxon>
        <taxon>Bacillota</taxon>
        <taxon>Clostridia</taxon>
        <taxon>Lachnospirales</taxon>
        <taxon>Lachnospiraceae</taxon>
        <taxon>Lachnospiraceae incertae sedis</taxon>
        <taxon>Candidatus Pullilachnospira</taxon>
    </lineage>
</organism>
<dbReference type="PANTHER" id="PTHR22603:SF66">
    <property type="entry name" value="ETHANOLAMINE KINASE"/>
    <property type="match status" value="1"/>
</dbReference>
<evidence type="ECO:0000313" key="2">
    <source>
        <dbReference type="EMBL" id="HIV12306.1"/>
    </source>
</evidence>
<accession>A0A9D1NU33</accession>
<reference evidence="2" key="1">
    <citation type="submission" date="2020-10" db="EMBL/GenBank/DDBJ databases">
        <authorList>
            <person name="Gilroy R."/>
        </authorList>
    </citation>
    <scope>NUCLEOTIDE SEQUENCE</scope>
    <source>
        <strain evidence="2">ChiBcec2-4451</strain>
    </source>
</reference>
<dbReference type="Gene3D" id="3.90.1200.10">
    <property type="match status" value="1"/>
</dbReference>
<dbReference type="Pfam" id="PF01633">
    <property type="entry name" value="Choline_kinase"/>
    <property type="match status" value="1"/>
</dbReference>
<dbReference type="GO" id="GO:0016779">
    <property type="term" value="F:nucleotidyltransferase activity"/>
    <property type="evidence" value="ECO:0007669"/>
    <property type="project" value="UniProtKB-ARBA"/>
</dbReference>
<dbReference type="GO" id="GO:0005737">
    <property type="term" value="C:cytoplasm"/>
    <property type="evidence" value="ECO:0007669"/>
    <property type="project" value="TreeGrafter"/>
</dbReference>
<dbReference type="Gene3D" id="3.30.200.20">
    <property type="entry name" value="Phosphorylase Kinase, domain 1"/>
    <property type="match status" value="1"/>
</dbReference>
<dbReference type="GO" id="GO:0004305">
    <property type="term" value="F:ethanolamine kinase activity"/>
    <property type="evidence" value="ECO:0007669"/>
    <property type="project" value="TreeGrafter"/>
</dbReference>
<dbReference type="InterPro" id="IPR029044">
    <property type="entry name" value="Nucleotide-diphossugar_trans"/>
</dbReference>
<dbReference type="Pfam" id="PF12804">
    <property type="entry name" value="NTP_transf_3"/>
    <property type="match status" value="1"/>
</dbReference>